<dbReference type="RefSeq" id="WP_406856703.1">
    <property type="nucleotide sequence ID" value="NZ_CP157484.1"/>
</dbReference>
<organism evidence="2">
    <name type="scientific">Alsobacter sp. KACC 23698</name>
    <dbReference type="NCBI Taxonomy" id="3149229"/>
    <lineage>
        <taxon>Bacteria</taxon>
        <taxon>Pseudomonadati</taxon>
        <taxon>Pseudomonadota</taxon>
        <taxon>Alphaproteobacteria</taxon>
        <taxon>Hyphomicrobiales</taxon>
        <taxon>Alsobacteraceae</taxon>
        <taxon>Alsobacter</taxon>
    </lineage>
</organism>
<feature type="transmembrane region" description="Helical" evidence="1">
    <location>
        <begin position="326"/>
        <end position="344"/>
    </location>
</feature>
<reference evidence="2" key="1">
    <citation type="submission" date="2024-05" db="EMBL/GenBank/DDBJ databases">
        <authorList>
            <person name="Kim S."/>
            <person name="Heo J."/>
            <person name="Choi H."/>
            <person name="Choi Y."/>
            <person name="Kwon S.-W."/>
            <person name="Kim Y."/>
        </authorList>
    </citation>
    <scope>NUCLEOTIDE SEQUENCE</scope>
    <source>
        <strain evidence="2">KACC 23698</strain>
    </source>
</reference>
<evidence type="ECO:0000313" key="2">
    <source>
        <dbReference type="EMBL" id="XBO39851.1"/>
    </source>
</evidence>
<name>A0AAU7JHU7_9HYPH</name>
<sequence length="434" mass="45485">MRRSYGYAAIAVALAAACALGALIYLRSPHATLRITTGPLGGTADGFLAGIGTVLRKHHPFMSVQPVQVGGLAESSARLEAHEVDLAIVRSDASPPRNGQTIVILRRDAVAFLAPPNARLETLSGLSGRTVALIASRTQAEDEALLDRLLGFYNVDPKAVRRLVVPIGDLGKTLRDKQVAAVLAIGPVGPGALVDAVAAMARSVGPPRLLAFDDADAIAARLPGLESLDVPKGALRPRPELPDDSATVMAVTYRLAAPFSMLNFEAGAIARSILTAKGDLAAAFPQAAQIEAPDPDANTSVLPVHPGVAQYLASGEQSLLDDLQGYAYAAAMAFSVIGSSWAMVASRMRRKQDAADRTQIVRLIDIADRARRATAPDLLRLQDALHEALAEIIEAGRSDTTVLLAASHAQSMIAWRQGLGDPDHAKASTLTALG</sequence>
<keyword evidence="1" id="KW-0812">Transmembrane</keyword>
<keyword evidence="1" id="KW-1133">Transmembrane helix</keyword>
<dbReference type="PROSITE" id="PS51257">
    <property type="entry name" value="PROKAR_LIPOPROTEIN"/>
    <property type="match status" value="1"/>
</dbReference>
<protein>
    <submittedName>
        <fullName evidence="2">C4-dicarboxylate ABC transporter substrate-binding protein</fullName>
    </submittedName>
</protein>
<dbReference type="EMBL" id="CP157484">
    <property type="protein sequence ID" value="XBO39851.1"/>
    <property type="molecule type" value="Genomic_DNA"/>
</dbReference>
<proteinExistence type="predicted"/>
<dbReference type="PANTHER" id="PTHR42941">
    <property type="entry name" value="SLL1037 PROTEIN"/>
    <property type="match status" value="1"/>
</dbReference>
<dbReference type="SUPFAM" id="SSF53850">
    <property type="entry name" value="Periplasmic binding protein-like II"/>
    <property type="match status" value="1"/>
</dbReference>
<dbReference type="AlphaFoldDB" id="A0AAU7JHU7"/>
<keyword evidence="1" id="KW-0472">Membrane</keyword>
<dbReference type="InterPro" id="IPR011852">
    <property type="entry name" value="TRAP_TAXI"/>
</dbReference>
<evidence type="ECO:0000256" key="1">
    <source>
        <dbReference type="SAM" id="Phobius"/>
    </source>
</evidence>
<accession>A0AAU7JHU7</accession>
<dbReference type="PANTHER" id="PTHR42941:SF1">
    <property type="entry name" value="SLL1037 PROTEIN"/>
    <property type="match status" value="1"/>
</dbReference>
<gene>
    <name evidence="2" type="ORF">ABEG18_03465</name>
</gene>
<dbReference type="Gene3D" id="3.40.190.10">
    <property type="entry name" value="Periplasmic binding protein-like II"/>
    <property type="match status" value="2"/>
</dbReference>